<dbReference type="VEuPathDB" id="FungiDB:SDRG_03351"/>
<gene>
    <name evidence="1" type="ORF">SDRG_03351</name>
</gene>
<dbReference type="InParanoid" id="T0QYJ6"/>
<protein>
    <submittedName>
        <fullName evidence="1">Uncharacterized protein</fullName>
    </submittedName>
</protein>
<dbReference type="GeneID" id="19944078"/>
<dbReference type="Proteomes" id="UP000030762">
    <property type="component" value="Unassembled WGS sequence"/>
</dbReference>
<keyword evidence="2" id="KW-1185">Reference proteome</keyword>
<dbReference type="OrthoDB" id="69176at2759"/>
<proteinExistence type="predicted"/>
<dbReference type="EMBL" id="JH767139">
    <property type="protein sequence ID" value="EQC39145.1"/>
    <property type="molecule type" value="Genomic_DNA"/>
</dbReference>
<evidence type="ECO:0000313" key="1">
    <source>
        <dbReference type="EMBL" id="EQC39145.1"/>
    </source>
</evidence>
<reference evidence="1 2" key="1">
    <citation type="submission" date="2012-04" db="EMBL/GenBank/DDBJ databases">
        <title>The Genome Sequence of Saprolegnia declina VS20.</title>
        <authorList>
            <consortium name="The Broad Institute Genome Sequencing Platform"/>
            <person name="Russ C."/>
            <person name="Nusbaum C."/>
            <person name="Tyler B."/>
            <person name="van West P."/>
            <person name="Dieguez-Uribeondo J."/>
            <person name="de Bruijn I."/>
            <person name="Tripathy S."/>
            <person name="Jiang R."/>
            <person name="Young S.K."/>
            <person name="Zeng Q."/>
            <person name="Gargeya S."/>
            <person name="Fitzgerald M."/>
            <person name="Haas B."/>
            <person name="Abouelleil A."/>
            <person name="Alvarado L."/>
            <person name="Arachchi H.M."/>
            <person name="Berlin A."/>
            <person name="Chapman S.B."/>
            <person name="Goldberg J."/>
            <person name="Griggs A."/>
            <person name="Gujja S."/>
            <person name="Hansen M."/>
            <person name="Howarth C."/>
            <person name="Imamovic A."/>
            <person name="Larimer J."/>
            <person name="McCowen C."/>
            <person name="Montmayeur A."/>
            <person name="Murphy C."/>
            <person name="Neiman D."/>
            <person name="Pearson M."/>
            <person name="Priest M."/>
            <person name="Roberts A."/>
            <person name="Saif S."/>
            <person name="Shea T."/>
            <person name="Sisk P."/>
            <person name="Sykes S."/>
            <person name="Wortman J."/>
            <person name="Nusbaum C."/>
            <person name="Birren B."/>
        </authorList>
    </citation>
    <scope>NUCLEOTIDE SEQUENCE [LARGE SCALE GENOMIC DNA]</scope>
    <source>
        <strain evidence="1 2">VS20</strain>
    </source>
</reference>
<organism evidence="1 2">
    <name type="scientific">Saprolegnia diclina (strain VS20)</name>
    <dbReference type="NCBI Taxonomy" id="1156394"/>
    <lineage>
        <taxon>Eukaryota</taxon>
        <taxon>Sar</taxon>
        <taxon>Stramenopiles</taxon>
        <taxon>Oomycota</taxon>
        <taxon>Saprolegniomycetes</taxon>
        <taxon>Saprolegniales</taxon>
        <taxon>Saprolegniaceae</taxon>
        <taxon>Saprolegnia</taxon>
    </lineage>
</organism>
<accession>T0QYJ6</accession>
<dbReference type="RefSeq" id="XP_008607206.1">
    <property type="nucleotide sequence ID" value="XM_008608984.1"/>
</dbReference>
<sequence length="253" mass="28375">MSSYEGEKRGRFFANAPHKNSDNMRGILGAYLPSVVKPVAKVPHRHTLYETKPRGIERWQNALRMLEDVYCALTTMDEQSGGGRSKGLSRLGACILEVRNAADEAIAALTAHAIGPCVLPDGEGASELQDEMIQQDTRPVLQTLPSPVHSHDDTKAEAKLERSPLKQLRDVKVTRKAPNSPKRSPVKQGLRAYENDRDRQLVADLHAEFHEKKAAFQLLRWRVHAAENVARSHVEEEKVALQRLQRLKLDLDS</sequence>
<name>T0QYJ6_SAPDV</name>
<evidence type="ECO:0000313" key="2">
    <source>
        <dbReference type="Proteomes" id="UP000030762"/>
    </source>
</evidence>
<dbReference type="AlphaFoldDB" id="T0QYJ6"/>